<evidence type="ECO:0000313" key="1">
    <source>
        <dbReference type="EMBL" id="EKD20637.1"/>
    </source>
</evidence>
<gene>
    <name evidence="1" type="ORF">MBM_01319</name>
</gene>
<dbReference type="RefSeq" id="XP_007289208.1">
    <property type="nucleotide sequence ID" value="XM_007289146.1"/>
</dbReference>
<dbReference type="HOGENOM" id="CLU_1250899_0_0_1"/>
<protein>
    <submittedName>
        <fullName evidence="1">Uncharacterized protein</fullName>
    </submittedName>
</protein>
<dbReference type="AlphaFoldDB" id="K1X6B3"/>
<dbReference type="KEGG" id="mbe:MBM_01319"/>
<proteinExistence type="predicted"/>
<dbReference type="InParanoid" id="K1X6B3"/>
<accession>K1X6B3</accession>
<dbReference type="Proteomes" id="UP000006753">
    <property type="component" value="Unassembled WGS sequence"/>
</dbReference>
<sequence>MAMAMCATPSTTPSSLVSANEAKSITSVVGVFDFAALILDSDLRYTNNRLQVHGTVVITKVVTGAEVQYYATLNYCSVLRWKFSCEAGKDPETGMEEWIFYNFQLLESDFPGKDQTEFRTEVEIACIDPSRYLEPDSGAPNFPVLRCVIRYDVHPRITARLKKAECYAKWRRDVNTVAKFEGAERKELMELVRRCNFPFGEMPGGLEEENDSEPEIFQMEL</sequence>
<evidence type="ECO:0000313" key="2">
    <source>
        <dbReference type="Proteomes" id="UP000006753"/>
    </source>
</evidence>
<dbReference type="OrthoDB" id="10338710at2759"/>
<organism evidence="1 2">
    <name type="scientific">Marssonina brunnea f. sp. multigermtubi (strain MB_m1)</name>
    <name type="common">Marssonina leaf spot fungus</name>
    <dbReference type="NCBI Taxonomy" id="1072389"/>
    <lineage>
        <taxon>Eukaryota</taxon>
        <taxon>Fungi</taxon>
        <taxon>Dikarya</taxon>
        <taxon>Ascomycota</taxon>
        <taxon>Pezizomycotina</taxon>
        <taxon>Leotiomycetes</taxon>
        <taxon>Helotiales</taxon>
        <taxon>Drepanopezizaceae</taxon>
        <taxon>Drepanopeziza</taxon>
    </lineage>
</organism>
<keyword evidence="2" id="KW-1185">Reference proteome</keyword>
<dbReference type="EMBL" id="JH921429">
    <property type="protein sequence ID" value="EKD20637.1"/>
    <property type="molecule type" value="Genomic_DNA"/>
</dbReference>
<name>K1X6B3_MARBU</name>
<reference evidence="1 2" key="1">
    <citation type="journal article" date="2012" name="BMC Genomics">
        <title>Sequencing the genome of Marssonina brunnea reveals fungus-poplar co-evolution.</title>
        <authorList>
            <person name="Zhu S."/>
            <person name="Cao Y.-Z."/>
            <person name="Jiang C."/>
            <person name="Tan B.-Y."/>
            <person name="Wang Z."/>
            <person name="Feng S."/>
            <person name="Zhang L."/>
            <person name="Su X.-H."/>
            <person name="Brejova B."/>
            <person name="Vinar T."/>
            <person name="Xu M."/>
            <person name="Wang M.-X."/>
            <person name="Zhang S.-G."/>
            <person name="Huang M.-R."/>
            <person name="Wu R."/>
            <person name="Zhou Y."/>
        </authorList>
    </citation>
    <scope>NUCLEOTIDE SEQUENCE [LARGE SCALE GENOMIC DNA]</scope>
    <source>
        <strain evidence="1 2">MB_m1</strain>
    </source>
</reference>
<dbReference type="GeneID" id="18757254"/>